<evidence type="ECO:0000256" key="1">
    <source>
        <dbReference type="ARBA" id="ARBA00012822"/>
    </source>
</evidence>
<gene>
    <name evidence="5" type="ORF">IG193_05005</name>
</gene>
<dbReference type="EMBL" id="CP062310">
    <property type="protein sequence ID" value="QOJ79768.1"/>
    <property type="molecule type" value="Genomic_DNA"/>
</dbReference>
<dbReference type="Proteomes" id="UP000594121">
    <property type="component" value="Chromosome"/>
</dbReference>
<dbReference type="InterPro" id="IPR011894">
    <property type="entry name" value="PorC_KorC"/>
</dbReference>
<dbReference type="InParanoid" id="A0A7L9FIV5"/>
<dbReference type="Pfam" id="PF01558">
    <property type="entry name" value="POR"/>
    <property type="match status" value="1"/>
</dbReference>
<dbReference type="InterPro" id="IPR019752">
    <property type="entry name" value="Pyrv/ketoisovalerate_OxRed_cat"/>
</dbReference>
<dbReference type="Gene3D" id="3.40.920.10">
    <property type="entry name" value="Pyruvate-ferredoxin oxidoreductase, PFOR, domain III"/>
    <property type="match status" value="1"/>
</dbReference>
<evidence type="ECO:0000313" key="6">
    <source>
        <dbReference type="Proteomes" id="UP000594121"/>
    </source>
</evidence>
<dbReference type="KEGG" id="thel:IG193_05005"/>
<keyword evidence="6" id="KW-1185">Reference proteome</keyword>
<keyword evidence="2" id="KW-0560">Oxidoreductase</keyword>
<evidence type="ECO:0000256" key="3">
    <source>
        <dbReference type="ARBA" id="ARBA00049357"/>
    </source>
</evidence>
<protein>
    <recommendedName>
        <fullName evidence="1">pyruvate synthase</fullName>
        <ecNumber evidence="1">1.2.7.1</ecNumber>
    </recommendedName>
</protein>
<evidence type="ECO:0000313" key="5">
    <source>
        <dbReference type="EMBL" id="QOJ79768.1"/>
    </source>
</evidence>
<dbReference type="InterPro" id="IPR051626">
    <property type="entry name" value="Oxidoreductase_gamma_subunit"/>
</dbReference>
<evidence type="ECO:0000259" key="4">
    <source>
        <dbReference type="Pfam" id="PF01558"/>
    </source>
</evidence>
<dbReference type="PANTHER" id="PTHR43366">
    <property type="entry name" value="PYRUVATE SYNTHASE SUBUNIT PORC"/>
    <property type="match status" value="1"/>
</dbReference>
<dbReference type="EC" id="1.2.7.1" evidence="1"/>
<dbReference type="AlphaFoldDB" id="A0A7L9FIV5"/>
<proteinExistence type="predicted"/>
<sequence>MDEEIYEVRWHGRGGQGVVTSSELLAIAALREGKYVYNAPEFGPERRGAPVRAYTRISKQPIELHSGIYNPDAVVVIDPSLQGEVSYITQGLKRGGLIVLNTTEPNENILKVARELNAAIWYVDAYSIAMEIFGRPFYNTPMLGAFVRASGIVRLDTVLSVVTERFGKEPKLAEGNLNAIKRAFETVKKYEW</sequence>
<dbReference type="GO" id="GO:0019164">
    <property type="term" value="F:pyruvate synthase activity"/>
    <property type="evidence" value="ECO:0007669"/>
    <property type="project" value="UniProtKB-EC"/>
</dbReference>
<evidence type="ECO:0000256" key="2">
    <source>
        <dbReference type="ARBA" id="ARBA00023002"/>
    </source>
</evidence>
<dbReference type="NCBIfam" id="TIGR02175">
    <property type="entry name" value="PorC_KorC"/>
    <property type="match status" value="1"/>
</dbReference>
<feature type="domain" description="Pyruvate/ketoisovalerate oxidoreductase catalytic" evidence="4">
    <location>
        <begin position="14"/>
        <end position="185"/>
    </location>
</feature>
<accession>A0A7L9FIV5</accession>
<dbReference type="InterPro" id="IPR002869">
    <property type="entry name" value="Pyrv_flavodox_OxRed_cen"/>
</dbReference>
<dbReference type="PANTHER" id="PTHR43366:SF1">
    <property type="entry name" value="PYRUVATE SYNTHASE SUBUNIT PORC"/>
    <property type="match status" value="1"/>
</dbReference>
<dbReference type="SUPFAM" id="SSF53323">
    <property type="entry name" value="Pyruvate-ferredoxin oxidoreductase, PFOR, domain III"/>
    <property type="match status" value="1"/>
</dbReference>
<reference evidence="5 6" key="1">
    <citation type="submission" date="2020-10" db="EMBL/GenBank/DDBJ databases">
        <title>Thermofilum lucidum 3507LT sp. nov. a novel member of Thermofilaceae family isolated from Chile hot spring, and proposal of description order Thermofilales.</title>
        <authorList>
            <person name="Zayulina K.S."/>
            <person name="Elcheninov A.G."/>
            <person name="Toshchakov S.V."/>
            <person name="Kublanov I.V."/>
        </authorList>
    </citation>
    <scope>NUCLEOTIDE SEQUENCE [LARGE SCALE GENOMIC DNA]</scope>
    <source>
        <strain evidence="5 6">3507LT</strain>
    </source>
</reference>
<comment type="catalytic activity">
    <reaction evidence="3">
        <text>2 oxidized [2Fe-2S]-[ferredoxin] + pyruvate + CoA = 2 reduced [2Fe-2S]-[ferredoxin] + acetyl-CoA + CO2 + H(+)</text>
        <dbReference type="Rhea" id="RHEA:12765"/>
        <dbReference type="Rhea" id="RHEA-COMP:10000"/>
        <dbReference type="Rhea" id="RHEA-COMP:10001"/>
        <dbReference type="ChEBI" id="CHEBI:15361"/>
        <dbReference type="ChEBI" id="CHEBI:15378"/>
        <dbReference type="ChEBI" id="CHEBI:16526"/>
        <dbReference type="ChEBI" id="CHEBI:33737"/>
        <dbReference type="ChEBI" id="CHEBI:33738"/>
        <dbReference type="ChEBI" id="CHEBI:57287"/>
        <dbReference type="ChEBI" id="CHEBI:57288"/>
        <dbReference type="EC" id="1.2.7.1"/>
    </reaction>
</comment>
<organism evidence="5 6">
    <name type="scientific">Infirmifilum lucidum</name>
    <dbReference type="NCBI Taxonomy" id="2776706"/>
    <lineage>
        <taxon>Archaea</taxon>
        <taxon>Thermoproteota</taxon>
        <taxon>Thermoprotei</taxon>
        <taxon>Thermofilales</taxon>
        <taxon>Thermofilaceae</taxon>
        <taxon>Infirmifilum</taxon>
    </lineage>
</organism>
<name>A0A7L9FIV5_9CREN</name>